<dbReference type="PANTHER" id="PTHR10974:SF73">
    <property type="entry name" value="FI21235P1"/>
    <property type="match status" value="1"/>
</dbReference>
<keyword evidence="1" id="KW-0812">Transmembrane</keyword>
<evidence type="ECO:0000313" key="2">
    <source>
        <dbReference type="EMBL" id="CAG6510234.1"/>
    </source>
</evidence>
<reference evidence="2" key="1">
    <citation type="submission" date="2021-05" db="EMBL/GenBank/DDBJ databases">
        <authorList>
            <person name="Alioto T."/>
            <person name="Alioto T."/>
            <person name="Gomez Garrido J."/>
        </authorList>
    </citation>
    <scope>NUCLEOTIDE SEQUENCE</scope>
</reference>
<dbReference type="Pfam" id="PF02995">
    <property type="entry name" value="DUF229"/>
    <property type="match status" value="1"/>
</dbReference>
<dbReference type="PANTHER" id="PTHR10974">
    <property type="entry name" value="FI08016P-RELATED"/>
    <property type="match status" value="1"/>
</dbReference>
<dbReference type="EMBL" id="HBUE01266534">
    <property type="protein sequence ID" value="CAG6561638.1"/>
    <property type="molecule type" value="Transcribed_RNA"/>
</dbReference>
<dbReference type="EMBL" id="HBUE01136413">
    <property type="protein sequence ID" value="CAG6498748.1"/>
    <property type="molecule type" value="Transcribed_RNA"/>
</dbReference>
<dbReference type="EMBL" id="HBUE01266530">
    <property type="protein sequence ID" value="CAG6561636.1"/>
    <property type="molecule type" value="Transcribed_RNA"/>
</dbReference>
<feature type="transmembrane region" description="Helical" evidence="1">
    <location>
        <begin position="12"/>
        <end position="30"/>
    </location>
</feature>
<dbReference type="EMBL" id="HBUE01161344">
    <property type="protein sequence ID" value="CAG6510236.1"/>
    <property type="molecule type" value="Transcribed_RNA"/>
</dbReference>
<dbReference type="CDD" id="cd16021">
    <property type="entry name" value="ALP_like"/>
    <property type="match status" value="1"/>
</dbReference>
<keyword evidence="1" id="KW-1133">Transmembrane helix</keyword>
<dbReference type="SUPFAM" id="SSF53649">
    <property type="entry name" value="Alkaline phosphatase-like"/>
    <property type="match status" value="1"/>
</dbReference>
<dbReference type="InterPro" id="IPR017850">
    <property type="entry name" value="Alkaline_phosphatase_core_sf"/>
</dbReference>
<dbReference type="EMBL" id="HBUE01266535">
    <property type="protein sequence ID" value="CAG6561640.1"/>
    <property type="molecule type" value="Transcribed_RNA"/>
</dbReference>
<organism evidence="2">
    <name type="scientific">Culex pipiens</name>
    <name type="common">House mosquito</name>
    <dbReference type="NCBI Taxonomy" id="7175"/>
    <lineage>
        <taxon>Eukaryota</taxon>
        <taxon>Metazoa</taxon>
        <taxon>Ecdysozoa</taxon>
        <taxon>Arthropoda</taxon>
        <taxon>Hexapoda</taxon>
        <taxon>Insecta</taxon>
        <taxon>Pterygota</taxon>
        <taxon>Neoptera</taxon>
        <taxon>Endopterygota</taxon>
        <taxon>Diptera</taxon>
        <taxon>Nematocera</taxon>
        <taxon>Culicoidea</taxon>
        <taxon>Culicidae</taxon>
        <taxon>Culicinae</taxon>
        <taxon>Culicini</taxon>
        <taxon>Culex</taxon>
        <taxon>Culex</taxon>
    </lineage>
</organism>
<dbReference type="InterPro" id="IPR004245">
    <property type="entry name" value="DUF229"/>
</dbReference>
<dbReference type="GO" id="GO:0005615">
    <property type="term" value="C:extracellular space"/>
    <property type="evidence" value="ECO:0007669"/>
    <property type="project" value="TreeGrafter"/>
</dbReference>
<dbReference type="Gene3D" id="3.40.720.10">
    <property type="entry name" value="Alkaline Phosphatase, subunit A"/>
    <property type="match status" value="1"/>
</dbReference>
<proteinExistence type="predicted"/>
<keyword evidence="1" id="KW-0472">Membrane</keyword>
<sequence>MHQFRKCSRRNLLILLALVVGYLLVDYVLLSNRDYMDNREKISLIEESIQSLANQGACKIPNLPVDSPEMLSFLKDEPPVECGNENDDWVACHKSTCTIKPEAVKAVGKITCDFADIIRTDDYKIQYSSSPVRSSHSYTLRDSDFVRARCWTDSRQRWTGILFGIREDRTLLERRSWSKETPLNVLMLGYDSLSRNAFIRKLPKTYKYLTKYLKADVLQGYNIVGDGTPQALIPLLTGFTELELPETRKRMKNSEYVNIYPMVWSEYEKYGYITSFNEDVPYIGTFSYRLNGFDVQPTDHYMRTYYLALESQLSYYKRLCVGAQPRHKVMLDYTKEFMQSYPSNPRFVFSFHGELSHDSINLVGVADNDITNWLVDLKRSGVLNHTILIMMSDHGNRFAEVRNTLQGKQEERLPFFSFAFPEWFKRQYKEQYGNFRTNLQRLVTPFDVHETLQDVLNLQTLKSKQKPAHTRAISLFEEIPQNRSCADAYIEPHWCACLNWETIADASSSEPVFRSAMAIVDYINRYTERHRSICATLSLDEIRWAAKLSPHEGLVRYKQNKDTDGFLGEFSSTGTKVAHDMYQVKLVTVPGRGIYEGSVVHDLGNNQFRVKLSDISRINKYGTQANCIYDKDPEVRKYCYCKK</sequence>
<evidence type="ECO:0000256" key="1">
    <source>
        <dbReference type="SAM" id="Phobius"/>
    </source>
</evidence>
<dbReference type="EMBL" id="HBUE01161339">
    <property type="protein sequence ID" value="CAG6510232.1"/>
    <property type="molecule type" value="Transcribed_RNA"/>
</dbReference>
<dbReference type="EMBL" id="HBUE01161343">
    <property type="protein sequence ID" value="CAG6510234.1"/>
    <property type="molecule type" value="Transcribed_RNA"/>
</dbReference>
<dbReference type="FunFam" id="3.40.720.10:FF:000017">
    <property type="entry name" value="Predicted protein"/>
    <property type="match status" value="1"/>
</dbReference>
<dbReference type="AlphaFoldDB" id="A0A8D8DCJ0"/>
<accession>A0A8D8DCJ0</accession>
<name>A0A8D8DCJ0_CULPI</name>
<protein>
    <submittedName>
        <fullName evidence="2">(northern house mosquito) hypothetical protein</fullName>
    </submittedName>
</protein>